<evidence type="ECO:0000256" key="3">
    <source>
        <dbReference type="ARBA" id="ARBA00022692"/>
    </source>
</evidence>
<comment type="similarity">
    <text evidence="2">Belongs to the polycystin family.</text>
</comment>
<accession>A0A485KSC1</accession>
<dbReference type="InterPro" id="IPR051223">
    <property type="entry name" value="Polycystin"/>
</dbReference>
<dbReference type="PRINTS" id="PR01433">
    <property type="entry name" value="POLYCYSTIN2"/>
</dbReference>
<evidence type="ECO:0000256" key="2">
    <source>
        <dbReference type="ARBA" id="ARBA00007200"/>
    </source>
</evidence>
<comment type="subcellular location">
    <subcellularLocation>
        <location evidence="1">Membrane</location>
        <topology evidence="1">Multi-pass membrane protein</topology>
    </subcellularLocation>
</comment>
<keyword evidence="14" id="KW-1185">Reference proteome</keyword>
<dbReference type="GO" id="GO:0005509">
    <property type="term" value="F:calcium ion binding"/>
    <property type="evidence" value="ECO:0007669"/>
    <property type="project" value="InterPro"/>
</dbReference>
<evidence type="ECO:0000259" key="11">
    <source>
        <dbReference type="Pfam" id="PF20519"/>
    </source>
</evidence>
<evidence type="ECO:0000256" key="6">
    <source>
        <dbReference type="ARBA" id="ARBA00023180"/>
    </source>
</evidence>
<sequence>MFVRAMSTSAASADHRAKILNAALRVQMIQKMSTRGLSEMEAADEVDQAMSAAGRHRPMSAPALPMVEAFAVANPSQAPIVEGDMTVEQATSDGDPSSDASLVVALPPRRPPVLGPLPTRQSSEETLPTTIDAAATAVLVPHCPSSTGALAPVSNDIHEDLHESIQELKNMSTKELRRMVFRSASQSKMNTSASPGGGGAPVMKEEELAEVNALAATMSRREMNPDVMSRMENLTAGQQQKLTALVRKQSMVNATKEIVDMFNYIIFIVLFVSASMYGRQDDTPYKMTLNLMNQLQDKPWPARVTGVPKTFDDVDCIEELHKYLCTLSPFVRLTHMFCRAAVGNFYDVMYASGSFDGDKRFPVGATYSPRGVLGGYSEIWGPVRIGQLRVHGHPCEGTIIDKLLHNETLCYPEYSAATDSREEFRYKEFEYKADTNASSEPTFIAHSARFYPGPAFNIYLPNQESTACNYDTFEGCHVYEQLHAIEESKFFDRATRAVFIDFTVFNRNFRQLTLVRLYMEQFPSGGMDPRAELQTYQLYGYNAPADYLKLAVEVATVLVVTYQLVKEFRYRGDANTGGMAAYIHVLSLGLFYVIAALKAISYAQLPSPSQINPTVFLNFRTSAQYFWVAEAVTSIVCFLAWMKLFYFLSFIPNFAQLIKTITKAAKEMAGLMLIFFISLVGSAMAFQMSFGTRLYNFHTFWRSFLTLLQVIINKVEFEDLLETNQVLGPIFFCLFVLLMLFVILNMFIVIITDAYIEAQDEIELMHDIELNVMSKEIIDHVLHNVVFKIPLVGRHVFQPMVDLIMRFMAARAKAKSKNALVTTHEGTVSAELEAILRLKQAGTGRAKSAGLMLKAATHVEDDATSDADAAVDARLDSPPSSLQHSATAIKSIDRMAVPVNSEGSMHEEDDPADVLLQLNKTIAQEVHAYVEAMATKLADLETKADEAMVHAIQAHLDQFQLLLRT</sequence>
<protein>
    <submittedName>
        <fullName evidence="13">Aste57867_10753 protein</fullName>
    </submittedName>
</protein>
<evidence type="ECO:0000256" key="7">
    <source>
        <dbReference type="PIRSR" id="PIRSR603915-2"/>
    </source>
</evidence>
<evidence type="ECO:0000256" key="1">
    <source>
        <dbReference type="ARBA" id="ARBA00004141"/>
    </source>
</evidence>
<evidence type="ECO:0000259" key="10">
    <source>
        <dbReference type="Pfam" id="PF08016"/>
    </source>
</evidence>
<feature type="domain" description="Polycystin" evidence="11">
    <location>
        <begin position="377"/>
        <end position="539"/>
    </location>
</feature>
<dbReference type="Pfam" id="PF08016">
    <property type="entry name" value="PKD_channel"/>
    <property type="match status" value="1"/>
</dbReference>
<evidence type="ECO:0000256" key="4">
    <source>
        <dbReference type="ARBA" id="ARBA00022989"/>
    </source>
</evidence>
<feature type="region of interest" description="Disordered" evidence="8">
    <location>
        <begin position="106"/>
        <end position="125"/>
    </location>
</feature>
<dbReference type="GO" id="GO:0016020">
    <property type="term" value="C:membrane"/>
    <property type="evidence" value="ECO:0007669"/>
    <property type="project" value="UniProtKB-SubCell"/>
</dbReference>
<keyword evidence="3 9" id="KW-0812">Transmembrane</keyword>
<dbReference type="Proteomes" id="UP000332933">
    <property type="component" value="Unassembled WGS sequence"/>
</dbReference>
<feature type="transmembrane region" description="Helical" evidence="9">
    <location>
        <begin position="625"/>
        <end position="648"/>
    </location>
</feature>
<evidence type="ECO:0000313" key="13">
    <source>
        <dbReference type="EMBL" id="VFT87623.1"/>
    </source>
</evidence>
<name>A0A485KSC1_9STRA</name>
<feature type="transmembrane region" description="Helical" evidence="9">
    <location>
        <begin position="261"/>
        <end position="278"/>
    </location>
</feature>
<dbReference type="Pfam" id="PF20519">
    <property type="entry name" value="Polycystin_dom"/>
    <property type="match status" value="1"/>
</dbReference>
<dbReference type="EMBL" id="VJMH01005227">
    <property type="protein sequence ID" value="KAF0698659.1"/>
    <property type="molecule type" value="Genomic_DNA"/>
</dbReference>
<reference evidence="12" key="2">
    <citation type="submission" date="2019-06" db="EMBL/GenBank/DDBJ databases">
        <title>Genomics analysis of Aphanomyces spp. identifies a new class of oomycete effector associated with host adaptation.</title>
        <authorList>
            <person name="Gaulin E."/>
        </authorList>
    </citation>
    <scope>NUCLEOTIDE SEQUENCE</scope>
    <source>
        <strain evidence="12">CBS 578.67</strain>
    </source>
</reference>
<organism evidence="13 14">
    <name type="scientific">Aphanomyces stellatus</name>
    <dbReference type="NCBI Taxonomy" id="120398"/>
    <lineage>
        <taxon>Eukaryota</taxon>
        <taxon>Sar</taxon>
        <taxon>Stramenopiles</taxon>
        <taxon>Oomycota</taxon>
        <taxon>Saprolegniomycetes</taxon>
        <taxon>Saprolegniales</taxon>
        <taxon>Verrucalvaceae</taxon>
        <taxon>Aphanomyces</taxon>
    </lineage>
</organism>
<feature type="transmembrane region" description="Helical" evidence="9">
    <location>
        <begin position="729"/>
        <end position="756"/>
    </location>
</feature>
<feature type="transmembrane region" description="Helical" evidence="9">
    <location>
        <begin position="579"/>
        <end position="605"/>
    </location>
</feature>
<dbReference type="InterPro" id="IPR003915">
    <property type="entry name" value="PKD_2"/>
</dbReference>
<dbReference type="InterPro" id="IPR013122">
    <property type="entry name" value="PKD1_2_channel"/>
</dbReference>
<dbReference type="InterPro" id="IPR046791">
    <property type="entry name" value="Polycystin_dom"/>
</dbReference>
<feature type="transmembrane region" description="Helical" evidence="9">
    <location>
        <begin position="669"/>
        <end position="690"/>
    </location>
</feature>
<evidence type="ECO:0000256" key="9">
    <source>
        <dbReference type="SAM" id="Phobius"/>
    </source>
</evidence>
<dbReference type="OrthoDB" id="444119at2759"/>
<keyword evidence="6" id="KW-0325">Glycoprotein</keyword>
<reference evidence="13 14" key="1">
    <citation type="submission" date="2019-03" db="EMBL/GenBank/DDBJ databases">
        <authorList>
            <person name="Gaulin E."/>
            <person name="Dumas B."/>
        </authorList>
    </citation>
    <scope>NUCLEOTIDE SEQUENCE [LARGE SCALE GENOMIC DNA]</scope>
    <source>
        <strain evidence="13">CBS 568.67</strain>
    </source>
</reference>
<evidence type="ECO:0000313" key="12">
    <source>
        <dbReference type="EMBL" id="KAF0698659.1"/>
    </source>
</evidence>
<evidence type="ECO:0000313" key="14">
    <source>
        <dbReference type="Proteomes" id="UP000332933"/>
    </source>
</evidence>
<dbReference type="PANTHER" id="PTHR10877:SF183">
    <property type="entry name" value="AT14535P-RELATED"/>
    <property type="match status" value="1"/>
</dbReference>
<dbReference type="Gene3D" id="1.10.287.70">
    <property type="match status" value="1"/>
</dbReference>
<feature type="disulfide bond" evidence="7">
    <location>
        <begin position="395"/>
        <end position="410"/>
    </location>
</feature>
<dbReference type="PANTHER" id="PTHR10877">
    <property type="entry name" value="POLYCYSTIN FAMILY MEMBER"/>
    <property type="match status" value="1"/>
</dbReference>
<keyword evidence="4 9" id="KW-1133">Transmembrane helix</keyword>
<keyword evidence="5 9" id="KW-0472">Membrane</keyword>
<proteinExistence type="inferred from homology"/>
<evidence type="ECO:0000256" key="8">
    <source>
        <dbReference type="SAM" id="MobiDB-lite"/>
    </source>
</evidence>
<evidence type="ECO:0000256" key="5">
    <source>
        <dbReference type="ARBA" id="ARBA00023136"/>
    </source>
</evidence>
<dbReference type="EMBL" id="CAADRA010005248">
    <property type="protein sequence ID" value="VFT87623.1"/>
    <property type="molecule type" value="Genomic_DNA"/>
</dbReference>
<dbReference type="AlphaFoldDB" id="A0A485KSC1"/>
<feature type="domain" description="Polycystin cation channel PKD1/PKD2" evidence="10">
    <location>
        <begin position="590"/>
        <end position="757"/>
    </location>
</feature>
<gene>
    <name evidence="13" type="primary">Aste57867_10753</name>
    <name evidence="12" type="ORF">As57867_010713</name>
    <name evidence="13" type="ORF">ASTE57867_10753</name>
</gene>